<comment type="caution">
    <text evidence="2">The sequence shown here is derived from an EMBL/GenBank/DDBJ whole genome shotgun (WGS) entry which is preliminary data.</text>
</comment>
<reference evidence="2 3" key="1">
    <citation type="submission" date="2020-10" db="EMBL/GenBank/DDBJ databases">
        <title>The Coptis chinensis genome and diversification of protoberbering-type alkaloids.</title>
        <authorList>
            <person name="Wang B."/>
            <person name="Shu S."/>
            <person name="Song C."/>
            <person name="Liu Y."/>
        </authorList>
    </citation>
    <scope>NUCLEOTIDE SEQUENCE [LARGE SCALE GENOMIC DNA]</scope>
    <source>
        <strain evidence="2">HL-2020</strain>
        <tissue evidence="2">Leaf</tissue>
    </source>
</reference>
<keyword evidence="1" id="KW-0812">Transmembrane</keyword>
<dbReference type="PANTHER" id="PTHR48040">
    <property type="entry name" value="PLEIOTROPIC DRUG RESISTANCE PROTEIN 1-LIKE ISOFORM X1"/>
    <property type="match status" value="1"/>
</dbReference>
<proteinExistence type="predicted"/>
<accession>A0A835HM69</accession>
<keyword evidence="1" id="KW-0472">Membrane</keyword>
<dbReference type="AlphaFoldDB" id="A0A835HM69"/>
<feature type="transmembrane region" description="Helical" evidence="1">
    <location>
        <begin position="38"/>
        <end position="60"/>
    </location>
</feature>
<dbReference type="EMBL" id="JADFTS010000006">
    <property type="protein sequence ID" value="KAF9600887.1"/>
    <property type="molecule type" value="Genomic_DNA"/>
</dbReference>
<dbReference type="Proteomes" id="UP000631114">
    <property type="component" value="Unassembled WGS sequence"/>
</dbReference>
<evidence type="ECO:0000313" key="2">
    <source>
        <dbReference type="EMBL" id="KAF9600887.1"/>
    </source>
</evidence>
<organism evidence="2 3">
    <name type="scientific">Coptis chinensis</name>
    <dbReference type="NCBI Taxonomy" id="261450"/>
    <lineage>
        <taxon>Eukaryota</taxon>
        <taxon>Viridiplantae</taxon>
        <taxon>Streptophyta</taxon>
        <taxon>Embryophyta</taxon>
        <taxon>Tracheophyta</taxon>
        <taxon>Spermatophyta</taxon>
        <taxon>Magnoliopsida</taxon>
        <taxon>Ranunculales</taxon>
        <taxon>Ranunculaceae</taxon>
        <taxon>Coptidoideae</taxon>
        <taxon>Coptis</taxon>
    </lineage>
</organism>
<sequence>MFNGFVEVSMTIAKLPQILQAKRPPLLSFLGICTLPSWILRIPTSFAEVFIWIVLTYYVIGFDPNFLRMALTYEP</sequence>
<dbReference type="PANTHER" id="PTHR48040:SF35">
    <property type="entry name" value="ABC TRANSPORTER G FAMILY MEMBER 39-LIKE"/>
    <property type="match status" value="1"/>
</dbReference>
<keyword evidence="3" id="KW-1185">Reference proteome</keyword>
<protein>
    <submittedName>
        <fullName evidence="2">Uncharacterized protein</fullName>
    </submittedName>
</protein>
<dbReference type="OrthoDB" id="1707572at2759"/>
<name>A0A835HM69_9MAGN</name>
<keyword evidence="1" id="KW-1133">Transmembrane helix</keyword>
<evidence type="ECO:0000256" key="1">
    <source>
        <dbReference type="SAM" id="Phobius"/>
    </source>
</evidence>
<gene>
    <name evidence="2" type="ORF">IFM89_013794</name>
</gene>
<evidence type="ECO:0000313" key="3">
    <source>
        <dbReference type="Proteomes" id="UP000631114"/>
    </source>
</evidence>